<dbReference type="PROSITE" id="PS51029">
    <property type="entry name" value="MADF"/>
    <property type="match status" value="1"/>
</dbReference>
<keyword evidence="6" id="KW-1185">Reference proteome</keyword>
<dbReference type="InterPro" id="IPR039353">
    <property type="entry name" value="TF_Adf1"/>
</dbReference>
<proteinExistence type="predicted"/>
<dbReference type="Proteomes" id="UP001108240">
    <property type="component" value="Unplaced"/>
</dbReference>
<dbReference type="GO" id="GO:0005667">
    <property type="term" value="C:transcription regulator complex"/>
    <property type="evidence" value="ECO:0007669"/>
    <property type="project" value="TreeGrafter"/>
</dbReference>
<keyword evidence="2" id="KW-0175">Coiled coil</keyword>
<dbReference type="PROSITE" id="PS51031">
    <property type="entry name" value="BESS"/>
    <property type="match status" value="1"/>
</dbReference>
<accession>A0A9J7ZDT1</accession>
<feature type="domain" description="MADF" evidence="3">
    <location>
        <begin position="5"/>
        <end position="88"/>
    </location>
</feature>
<dbReference type="Pfam" id="PF10545">
    <property type="entry name" value="MADF_DNA_bdg"/>
    <property type="match status" value="1"/>
</dbReference>
<dbReference type="SMART" id="SM00595">
    <property type="entry name" value="MADF"/>
    <property type="match status" value="1"/>
</dbReference>
<evidence type="ECO:0000313" key="5">
    <source>
        <dbReference type="Ensembl" id="ENSCCRP00000127445.1"/>
    </source>
</evidence>
<dbReference type="PANTHER" id="PTHR12243">
    <property type="entry name" value="MADF DOMAIN TRANSCRIPTION FACTOR"/>
    <property type="match status" value="1"/>
</dbReference>
<feature type="coiled-coil region" evidence="2">
    <location>
        <begin position="97"/>
        <end position="124"/>
    </location>
</feature>
<protein>
    <recommendedName>
        <fullName evidence="7">MADF domain-containing protein</fullName>
    </recommendedName>
</protein>
<feature type="domain" description="BESS" evidence="4">
    <location>
        <begin position="123"/>
        <end position="162"/>
    </location>
</feature>
<comment type="subcellular location">
    <subcellularLocation>
        <location evidence="1">Nucleus</location>
    </subcellularLocation>
</comment>
<dbReference type="AlphaFoldDB" id="A0A9J7ZDT1"/>
<dbReference type="Ensembl" id="ENSCCRT00000149663.1">
    <property type="protein sequence ID" value="ENSCCRP00000127445.1"/>
    <property type="gene ID" value="ENSCCRG00000056036.1"/>
</dbReference>
<keyword evidence="1" id="KW-0539">Nucleus</keyword>
<sequence>MNVELLVSLVSEHKELYDKRDSDYKNLDKRELLWRGIADQIGFYVEEVRQKWKSLRDTYTRKKYEDDCRSGKAAKKQEAMEVYEGDVNIPIHSCVTRKSERRKKEECRREKEECREQRRVQQNDNNYLFGLGLIPTLRRLSPALQSLFKLKIHQLLHDAEFGHKNDDTF</sequence>
<name>A0A9J7ZDT1_CYPCA</name>
<dbReference type="GO" id="GO:0005634">
    <property type="term" value="C:nucleus"/>
    <property type="evidence" value="ECO:0007669"/>
    <property type="project" value="UniProtKB-SubCell"/>
</dbReference>
<dbReference type="GeneTree" id="ENSGT01000000215509"/>
<reference evidence="5" key="1">
    <citation type="submission" date="2025-08" db="UniProtKB">
        <authorList>
            <consortium name="Ensembl"/>
        </authorList>
    </citation>
    <scope>IDENTIFICATION</scope>
</reference>
<dbReference type="GO" id="GO:0006357">
    <property type="term" value="P:regulation of transcription by RNA polymerase II"/>
    <property type="evidence" value="ECO:0007669"/>
    <property type="project" value="TreeGrafter"/>
</dbReference>
<dbReference type="InterPro" id="IPR004210">
    <property type="entry name" value="BESS_motif"/>
</dbReference>
<evidence type="ECO:0008006" key="7">
    <source>
        <dbReference type="Google" id="ProtNLM"/>
    </source>
</evidence>
<evidence type="ECO:0000256" key="1">
    <source>
        <dbReference type="PROSITE-ProRule" id="PRU00371"/>
    </source>
</evidence>
<evidence type="ECO:0000259" key="3">
    <source>
        <dbReference type="PROSITE" id="PS51029"/>
    </source>
</evidence>
<dbReference type="InterPro" id="IPR006578">
    <property type="entry name" value="MADF-dom"/>
</dbReference>
<organism evidence="5 6">
    <name type="scientific">Cyprinus carpio carpio</name>
    <dbReference type="NCBI Taxonomy" id="630221"/>
    <lineage>
        <taxon>Eukaryota</taxon>
        <taxon>Metazoa</taxon>
        <taxon>Chordata</taxon>
        <taxon>Craniata</taxon>
        <taxon>Vertebrata</taxon>
        <taxon>Euteleostomi</taxon>
        <taxon>Actinopterygii</taxon>
        <taxon>Neopterygii</taxon>
        <taxon>Teleostei</taxon>
        <taxon>Ostariophysi</taxon>
        <taxon>Cypriniformes</taxon>
        <taxon>Cyprinidae</taxon>
        <taxon>Cyprininae</taxon>
        <taxon>Cyprinus</taxon>
    </lineage>
</organism>
<evidence type="ECO:0000256" key="2">
    <source>
        <dbReference type="SAM" id="Coils"/>
    </source>
</evidence>
<dbReference type="Pfam" id="PF02944">
    <property type="entry name" value="BESS"/>
    <property type="match status" value="1"/>
</dbReference>
<reference evidence="5" key="2">
    <citation type="submission" date="2025-09" db="UniProtKB">
        <authorList>
            <consortium name="Ensembl"/>
        </authorList>
    </citation>
    <scope>IDENTIFICATION</scope>
</reference>
<dbReference type="PANTHER" id="PTHR12243:SF37">
    <property type="entry name" value="BESS DOMAIN-CONTAINING PROTEIN"/>
    <property type="match status" value="1"/>
</dbReference>
<evidence type="ECO:0000313" key="6">
    <source>
        <dbReference type="Proteomes" id="UP001108240"/>
    </source>
</evidence>
<dbReference type="GO" id="GO:0003677">
    <property type="term" value="F:DNA binding"/>
    <property type="evidence" value="ECO:0007669"/>
    <property type="project" value="InterPro"/>
</dbReference>
<evidence type="ECO:0000259" key="4">
    <source>
        <dbReference type="PROSITE" id="PS51031"/>
    </source>
</evidence>